<feature type="region of interest" description="Disordered" evidence="1">
    <location>
        <begin position="53"/>
        <end position="99"/>
    </location>
</feature>
<dbReference type="Proteomes" id="UP000789524">
    <property type="component" value="Unassembled WGS sequence"/>
</dbReference>
<comment type="caution">
    <text evidence="2">The sequence shown here is derived from an EMBL/GenBank/DDBJ whole genome shotgun (WGS) entry which is preliminary data.</text>
</comment>
<accession>A0A8J2RDV4</accession>
<evidence type="ECO:0000313" key="3">
    <source>
        <dbReference type="Proteomes" id="UP000789524"/>
    </source>
</evidence>
<evidence type="ECO:0000313" key="2">
    <source>
        <dbReference type="EMBL" id="CAG9585083.1"/>
    </source>
</evidence>
<protein>
    <submittedName>
        <fullName evidence="2">(African queen) hypothetical protein</fullName>
    </submittedName>
</protein>
<proteinExistence type="predicted"/>
<name>A0A8J2RDV4_9NEOP</name>
<dbReference type="EMBL" id="CAKASE010000083">
    <property type="protein sequence ID" value="CAG9585083.1"/>
    <property type="molecule type" value="Genomic_DNA"/>
</dbReference>
<reference evidence="2" key="1">
    <citation type="submission" date="2021-09" db="EMBL/GenBank/DDBJ databases">
        <authorList>
            <person name="Martin H S."/>
        </authorList>
    </citation>
    <scope>NUCLEOTIDE SEQUENCE</scope>
</reference>
<evidence type="ECO:0000256" key="1">
    <source>
        <dbReference type="SAM" id="MobiDB-lite"/>
    </source>
</evidence>
<sequence length="347" mass="38791">MLLPRPLPFFPCTFSFPCISYSSIPSIILSVQGRRVGGRAGQWGTCHQLQMREKTVSATKPRQPEDPRRAKTVGSGRRPPENKEFHHRGERSGTPPTARGRIYITDERRDTNITGIGKEFGRDTFKLLVLVMVVSGRARLVRVLAYAAPGATHTSPPSTDSTMTSKEFALISSLKDCRTGKMGFSFENTETSYGGGLFFFGVNNRRLPAQNLSHIEWVKWAERGNKQLQPLMNELYPSPKSVQLPDTSQIETRSEPPHRGRSLGPTLVVWCMGFFLKRFPVTDTRPTSWISSALLSLKSPLYLLDLYNVSMISRISPSHLVCAHSEAYRPPEARVAFARVSRRAAAV</sequence>
<organism evidence="2 3">
    <name type="scientific">Danaus chrysippus</name>
    <name type="common">African queen</name>
    <dbReference type="NCBI Taxonomy" id="151541"/>
    <lineage>
        <taxon>Eukaryota</taxon>
        <taxon>Metazoa</taxon>
        <taxon>Ecdysozoa</taxon>
        <taxon>Arthropoda</taxon>
        <taxon>Hexapoda</taxon>
        <taxon>Insecta</taxon>
        <taxon>Pterygota</taxon>
        <taxon>Neoptera</taxon>
        <taxon>Endopterygota</taxon>
        <taxon>Lepidoptera</taxon>
        <taxon>Glossata</taxon>
        <taxon>Ditrysia</taxon>
        <taxon>Papilionoidea</taxon>
        <taxon>Nymphalidae</taxon>
        <taxon>Danainae</taxon>
        <taxon>Danaini</taxon>
        <taxon>Danaina</taxon>
        <taxon>Danaus</taxon>
        <taxon>Anosia</taxon>
    </lineage>
</organism>
<feature type="compositionally biased region" description="Polar residues" evidence="1">
    <location>
        <begin position="240"/>
        <end position="251"/>
    </location>
</feature>
<keyword evidence="3" id="KW-1185">Reference proteome</keyword>
<feature type="region of interest" description="Disordered" evidence="1">
    <location>
        <begin position="240"/>
        <end position="260"/>
    </location>
</feature>
<gene>
    <name evidence="2" type="ORF">DCHRY22_LOCUS15570</name>
</gene>
<dbReference type="AlphaFoldDB" id="A0A8J2RDV4"/>